<accession>A0A6N2TD10</accession>
<dbReference type="InterPro" id="IPR001173">
    <property type="entry name" value="Glyco_trans_2-like"/>
</dbReference>
<feature type="domain" description="Glycosyltransferase 2-like" evidence="1">
    <location>
        <begin position="3"/>
        <end position="106"/>
    </location>
</feature>
<organism evidence="2">
    <name type="scientific">Schaalia odontolytica</name>
    <dbReference type="NCBI Taxonomy" id="1660"/>
    <lineage>
        <taxon>Bacteria</taxon>
        <taxon>Bacillati</taxon>
        <taxon>Actinomycetota</taxon>
        <taxon>Actinomycetes</taxon>
        <taxon>Actinomycetales</taxon>
        <taxon>Actinomycetaceae</taxon>
        <taxon>Schaalia</taxon>
    </lineage>
</organism>
<dbReference type="SUPFAM" id="SSF53448">
    <property type="entry name" value="Nucleotide-diphospho-sugar transferases"/>
    <property type="match status" value="1"/>
</dbReference>
<dbReference type="EC" id="2.4.-.-" evidence="2"/>
<sequence length="335" mass="38259">MLTVVIPSYNAQDYLDRAVSSVRGFDQVEVLIVDDGSTDATAAIADGLVQSDPDHIRVIHQKNAGHGGAVNAGIAGARGRYLKILDADDWLDRLALKRALERLELREAQGEPLDLLVANYVYEKQGKAHKAVIRYGNVMPRDRVISWDQIRRCRYDQYLMMHALILRTDLVRRSGLVLPEHTFYVDFIYSFVPVIDVRTFEYLDVDLYRYFIGRDDQSVNEQVMISRVDQLLRVNAAMVDAIPAPDEVPPHLYRYLVHYLRINCVICTVMLLRSGTEENLARKDELWAQLQTKKPEAYDAVRKDLLGRLIAMRSKPGRAVIMAGYHISQWVLGFN</sequence>
<dbReference type="GO" id="GO:0016758">
    <property type="term" value="F:hexosyltransferase activity"/>
    <property type="evidence" value="ECO:0007669"/>
    <property type="project" value="UniProtKB-ARBA"/>
</dbReference>
<dbReference type="InterPro" id="IPR029044">
    <property type="entry name" value="Nucleotide-diphossugar_trans"/>
</dbReference>
<keyword evidence="2" id="KW-0328">Glycosyltransferase</keyword>
<dbReference type="EMBL" id="CACRSM010000002">
    <property type="protein sequence ID" value="VYT02679.1"/>
    <property type="molecule type" value="Genomic_DNA"/>
</dbReference>
<protein>
    <submittedName>
        <fullName evidence="2">Glycosyltransferase EpsH</fullName>
        <ecNumber evidence="2">2.4.-.-</ecNumber>
    </submittedName>
</protein>
<name>A0A6N2TD10_9ACTO</name>
<evidence type="ECO:0000259" key="1">
    <source>
        <dbReference type="Pfam" id="PF00535"/>
    </source>
</evidence>
<proteinExistence type="predicted"/>
<dbReference type="CDD" id="cd00761">
    <property type="entry name" value="Glyco_tranf_GTA_type"/>
    <property type="match status" value="1"/>
</dbReference>
<dbReference type="Gene3D" id="3.90.550.10">
    <property type="entry name" value="Spore Coat Polysaccharide Biosynthesis Protein SpsA, Chain A"/>
    <property type="match status" value="1"/>
</dbReference>
<dbReference type="AlphaFoldDB" id="A0A6N2TD10"/>
<dbReference type="Pfam" id="PF00535">
    <property type="entry name" value="Glycos_transf_2"/>
    <property type="match status" value="1"/>
</dbReference>
<dbReference type="PANTHER" id="PTHR22916">
    <property type="entry name" value="GLYCOSYLTRANSFERASE"/>
    <property type="match status" value="1"/>
</dbReference>
<reference evidence="2" key="1">
    <citation type="submission" date="2019-11" db="EMBL/GenBank/DDBJ databases">
        <authorList>
            <person name="Feng L."/>
        </authorList>
    </citation>
    <scope>NUCLEOTIDE SEQUENCE</scope>
    <source>
        <strain evidence="2">AodontolyticusLFYP35</strain>
    </source>
</reference>
<dbReference type="PANTHER" id="PTHR22916:SF3">
    <property type="entry name" value="UDP-GLCNAC:BETAGAL BETA-1,3-N-ACETYLGLUCOSAMINYLTRANSFERASE-LIKE PROTEIN 1"/>
    <property type="match status" value="1"/>
</dbReference>
<evidence type="ECO:0000313" key="2">
    <source>
        <dbReference type="EMBL" id="VYT02679.1"/>
    </source>
</evidence>
<keyword evidence="2" id="KW-0808">Transferase</keyword>
<gene>
    <name evidence="2" type="primary">epsH</name>
    <name evidence="2" type="ORF">AOLFYP35_01266</name>
</gene>